<dbReference type="PROSITE" id="PS51688">
    <property type="entry name" value="ICA"/>
    <property type="match status" value="1"/>
</dbReference>
<evidence type="ECO:0000256" key="1">
    <source>
        <dbReference type="SAM" id="Coils"/>
    </source>
</evidence>
<evidence type="ECO:0000256" key="2">
    <source>
        <dbReference type="SAM" id="MobiDB-lite"/>
    </source>
</evidence>
<dbReference type="Proteomes" id="UP000678228">
    <property type="component" value="Unassembled WGS sequence"/>
</dbReference>
<accession>A0A940WPV6</accession>
<gene>
    <name evidence="4" type="ORF">J7W16_04310</name>
</gene>
<keyword evidence="5" id="KW-1185">Reference proteome</keyword>
<feature type="region of interest" description="Disordered" evidence="2">
    <location>
        <begin position="865"/>
        <end position="884"/>
    </location>
</feature>
<reference evidence="4" key="1">
    <citation type="submission" date="2021-03" db="EMBL/GenBank/DDBJ databases">
        <title>Bacillus suaedae sp. nov., isolated from Suaeda aralocaspica.</title>
        <authorList>
            <person name="Lei R.F.R."/>
        </authorList>
    </citation>
    <scope>NUCLEOTIDE SEQUENCE</scope>
    <source>
        <strain evidence="4">YZJH907-2</strain>
    </source>
</reference>
<dbReference type="InterPro" id="IPR007119">
    <property type="entry name" value="Phage_tail_spike_N"/>
</dbReference>
<name>A0A940WPV6_9BACI</name>
<evidence type="ECO:0000313" key="4">
    <source>
        <dbReference type="EMBL" id="MBP3950345.1"/>
    </source>
</evidence>
<dbReference type="InterPro" id="IPR030392">
    <property type="entry name" value="S74_ICA"/>
</dbReference>
<dbReference type="EMBL" id="JAGKSQ010000002">
    <property type="protein sequence ID" value="MBP3950345.1"/>
    <property type="molecule type" value="Genomic_DNA"/>
</dbReference>
<sequence>MINVLHHQTDEIIGWINEVIEDSHKNDLENTETYDFEVSTLTNHVDKIDKRSRLLIPGEDGDYHEFIVNETVELTEINVKEVYAIGSHQELDKLKIIAPETREGETVKSAGQFVLDGIDDWQLGVVEYSGIHSWTIERYIGAWEALKAIASLFECELRFRIVVNGDHVTGRYVDFVKRRGLNRGREIRFGKDLVGIKRRILSERIVTALYCIGPEQQDGTRLTTTITNDTAYQNWNRKGEHLIELYEPESSDTEMTLDRLTQLGDTELKKRIDAAVEYELDAVSLEHIFGYEHEITRLGDSAKVKDEHFNPPMYLDSRVIFVDRSVFDESQKSFKLGEVVEYQQEDVVRLWKDLQAIYATKVVKSATAPQGKANLVWIQTGGTIDVVHTWNPGTGEWEKATSTTADEVGSYDKVTVDTKDENLYQDATVYTDTRVEQVKVGSESYTDIELQAQREALMLEIAEKAGLEYVDGKLLLKADNATVNALKGQVETLENDIALKADATWVDGQLQTKADSANTYTMTEVDNALDNKVAITTYTTDQQGIVTRFQSNETRLTQNEQDIQLRATKTQLEQVENDVGALGVRMSSAETAIDANAEQILLRASKTEVNTLSGEVSSLEATIQVQANEIQQRVTKTEFDGLTIGGRNHIQINKLTRYSPYNDIMSDGNHRAIITYKDYSSGFVTMGVSGFVPTNEEYTFSGYVKLNGSIVNPSTIFYGRSASTYAGSVTRFLTRDNGYIEITQKWSGNSGWILHTQWDPSLVAGDVVWIDRVKFEKGNKATEWTPAPEDIDSAINGLGTRLSTAESTITQQADLISQRVTKTAYEADQNSVVNRLTSAESLINQQADQIQQRVTQTTYDSGLSTKENSVLKQNSAPSHSNGRLWMNTSVTPNILYRSNGSAWVKVTPTTASEVGAYSSTDGSALAGRVSTAESTIKQQADQIEARVSKAEVMAWLNSYSVRYGAAVALTELDGSDLNPNYTYEVQGRTAGTGTNSLAIAYFKGDGTSFTVEIAYQRGNSSNHPRFFIASNGKPALETWHSNPYTVDVSFTKYRGDMTSFKVLSDGINLRVEKNGVIAAINLTSEGTRISGSKLHVDGNTTFSNDVTIKGTLSGVSGTFSGAISTNNLLIYSGVSGNQITFDSGAVLGRAKLGTIGNVNSSGAIVTPLYAFIAKSTSGGYSESFSNLASFQIYADVTNVRGDIRIEKASPTLTLRYGGSVAGNYPKITFETNNNQDVQLRFTEFDGDIPGGGYALILEKTPGNAQQSLGAKLIVEDYLYAKGVSLHGGVIETSTADSFNHAFLKMGTIGIVGLNGSTVKAQIRNAANTDYADLQVKQIQYQSMSQYSLREYKKNIVSVETSMRDIVESLNFYEFHYLSDEDHLKKHLGTIYDEAPDYLKAVNGDSIDMTKLMWSNVKATKELSLQVRAHDDEIEMLKIENQYLKQKVKCLEQKIA</sequence>
<organism evidence="4 5">
    <name type="scientific">Halalkalibacter suaedae</name>
    <dbReference type="NCBI Taxonomy" id="2822140"/>
    <lineage>
        <taxon>Bacteria</taxon>
        <taxon>Bacillati</taxon>
        <taxon>Bacillota</taxon>
        <taxon>Bacilli</taxon>
        <taxon>Bacillales</taxon>
        <taxon>Bacillaceae</taxon>
        <taxon>Halalkalibacter</taxon>
    </lineage>
</organism>
<dbReference type="InterPro" id="IPR010572">
    <property type="entry name" value="Tail_dom"/>
</dbReference>
<dbReference type="NCBIfam" id="TIGR01665">
    <property type="entry name" value="put_anti_recept"/>
    <property type="match status" value="1"/>
</dbReference>
<dbReference type="Pfam" id="PF06605">
    <property type="entry name" value="Prophage_tail"/>
    <property type="match status" value="1"/>
</dbReference>
<proteinExistence type="predicted"/>
<feature type="coiled-coil region" evidence="1">
    <location>
        <begin position="1426"/>
        <end position="1453"/>
    </location>
</feature>
<keyword evidence="1" id="KW-0175">Coiled coil</keyword>
<feature type="domain" description="Peptidase S74" evidence="3">
    <location>
        <begin position="1347"/>
        <end position="1454"/>
    </location>
</feature>
<evidence type="ECO:0000259" key="3">
    <source>
        <dbReference type="PROSITE" id="PS51688"/>
    </source>
</evidence>
<dbReference type="RefSeq" id="WP_210595996.1">
    <property type="nucleotide sequence ID" value="NZ_JAGKSQ010000002.1"/>
</dbReference>
<protein>
    <submittedName>
        <fullName evidence="4">Phage tail protein</fullName>
    </submittedName>
</protein>
<comment type="caution">
    <text evidence="4">The sequence shown here is derived from an EMBL/GenBank/DDBJ whole genome shotgun (WGS) entry which is preliminary data.</text>
</comment>
<evidence type="ECO:0000313" key="5">
    <source>
        <dbReference type="Proteomes" id="UP000678228"/>
    </source>
</evidence>